<dbReference type="Pfam" id="PF08030">
    <property type="entry name" value="NAD_binding_6"/>
    <property type="match status" value="1"/>
</dbReference>
<protein>
    <recommendedName>
        <fullName evidence="4">Ferric reductase NAD binding domain-containing protein</fullName>
    </recommendedName>
</protein>
<dbReference type="GO" id="GO:0015677">
    <property type="term" value="P:copper ion import"/>
    <property type="evidence" value="ECO:0007669"/>
    <property type="project" value="TreeGrafter"/>
</dbReference>
<dbReference type="SUPFAM" id="SSF52343">
    <property type="entry name" value="Ferredoxin reductase-like, C-terminal NADP-linked domain"/>
    <property type="match status" value="1"/>
</dbReference>
<sequence>MSSIVSLRHSLTRRSVTLPPGIVDIHLIWVVKSVQHSAWFKKELQALHDVTSQPGSTVRLSISPHHTETGSTEATSQQEETSRAENTESMPTWWTISLGRPDLDSVFQGLEEQRAGCDVGVSLCGPNEMVRRARNAAVGARRLAYSILKAKYSSDEHASRVSPYLNATPQDDATPGFGPSSPQPSRSLLDWARDVVQFSRGIGLERFAVMVLQRRWVQRVLEEKLKASEESRNPVAAPKEKPTTADSFFHSHGDPPSPSQVNELNSCAH</sequence>
<dbReference type="AlphaFoldDB" id="A0A7D5YZV6"/>
<dbReference type="GeneID" id="26245863"/>
<accession>A0A7D5YZV6</accession>
<dbReference type="PANTHER" id="PTHR32361:SF9">
    <property type="entry name" value="FERRIC REDUCTASE TRANSMEMBRANE COMPONENT 3-RELATED"/>
    <property type="match status" value="1"/>
</dbReference>
<evidence type="ECO:0000259" key="4">
    <source>
        <dbReference type="Pfam" id="PF08030"/>
    </source>
</evidence>
<gene>
    <name evidence="5" type="ORF">G6M90_00g029430</name>
</gene>
<dbReference type="GO" id="GO:0005886">
    <property type="term" value="C:plasma membrane"/>
    <property type="evidence" value="ECO:0007669"/>
    <property type="project" value="TreeGrafter"/>
</dbReference>
<keyword evidence="1" id="KW-0813">Transport</keyword>
<evidence type="ECO:0000256" key="1">
    <source>
        <dbReference type="ARBA" id="ARBA00022448"/>
    </source>
</evidence>
<feature type="compositionally biased region" description="Polar residues" evidence="3">
    <location>
        <begin position="69"/>
        <end position="79"/>
    </location>
</feature>
<dbReference type="GO" id="GO:0006826">
    <property type="term" value="P:iron ion transport"/>
    <property type="evidence" value="ECO:0007669"/>
    <property type="project" value="TreeGrafter"/>
</dbReference>
<feature type="compositionally biased region" description="Polar residues" evidence="3">
    <location>
        <begin position="259"/>
        <end position="269"/>
    </location>
</feature>
<dbReference type="PANTHER" id="PTHR32361">
    <property type="entry name" value="FERRIC/CUPRIC REDUCTASE TRANSMEMBRANE COMPONENT"/>
    <property type="match status" value="1"/>
</dbReference>
<dbReference type="GO" id="GO:0000293">
    <property type="term" value="F:ferric-chelate reductase activity"/>
    <property type="evidence" value="ECO:0007669"/>
    <property type="project" value="TreeGrafter"/>
</dbReference>
<organism evidence="5 6">
    <name type="scientific">Metarhizium brunneum</name>
    <dbReference type="NCBI Taxonomy" id="500148"/>
    <lineage>
        <taxon>Eukaryota</taxon>
        <taxon>Fungi</taxon>
        <taxon>Dikarya</taxon>
        <taxon>Ascomycota</taxon>
        <taxon>Pezizomycotina</taxon>
        <taxon>Sordariomycetes</taxon>
        <taxon>Hypocreomycetidae</taxon>
        <taxon>Hypocreales</taxon>
        <taxon>Clavicipitaceae</taxon>
        <taxon>Metarhizium</taxon>
    </lineage>
</organism>
<reference evidence="5 6" key="1">
    <citation type="submission" date="2020-07" db="EMBL/GenBank/DDBJ databases">
        <title>Telomere length de novo assembly of all 7 chromosomes of the fungus, Metarhizium brunneum, using a novel assembly pipeline.</title>
        <authorList>
            <person name="Saud z."/>
            <person name="Kortsinoglou A."/>
            <person name="Kouvelis V.N."/>
            <person name="Butt T.M."/>
        </authorList>
    </citation>
    <scope>NUCLEOTIDE SEQUENCE [LARGE SCALE GENOMIC DNA]</scope>
    <source>
        <strain evidence="5 6">4556</strain>
    </source>
</reference>
<evidence type="ECO:0000256" key="3">
    <source>
        <dbReference type="SAM" id="MobiDB-lite"/>
    </source>
</evidence>
<dbReference type="Proteomes" id="UP000510686">
    <property type="component" value="Chromosome 1"/>
</dbReference>
<evidence type="ECO:0000313" key="5">
    <source>
        <dbReference type="EMBL" id="QLI65347.1"/>
    </source>
</evidence>
<dbReference type="OrthoDB" id="294702at2759"/>
<dbReference type="GO" id="GO:0006879">
    <property type="term" value="P:intracellular iron ion homeostasis"/>
    <property type="evidence" value="ECO:0007669"/>
    <property type="project" value="TreeGrafter"/>
</dbReference>
<dbReference type="KEGG" id="mbrn:26245863"/>
<name>A0A7D5YZV6_9HYPO</name>
<feature type="domain" description="Ferric reductase NAD binding" evidence="4">
    <location>
        <begin position="10"/>
        <end position="137"/>
    </location>
</feature>
<dbReference type="RefSeq" id="XP_065985938.1">
    <property type="nucleotide sequence ID" value="XM_066130030.1"/>
</dbReference>
<keyword evidence="2" id="KW-0560">Oxidoreductase</keyword>
<dbReference type="InterPro" id="IPR051410">
    <property type="entry name" value="Ferric/Cupric_Reductase"/>
</dbReference>
<dbReference type="InterPro" id="IPR039261">
    <property type="entry name" value="FNR_nucleotide-bd"/>
</dbReference>
<feature type="compositionally biased region" description="Basic and acidic residues" evidence="3">
    <location>
        <begin position="226"/>
        <end position="253"/>
    </location>
</feature>
<dbReference type="InterPro" id="IPR013121">
    <property type="entry name" value="Fe_red_NAD-bd_6"/>
</dbReference>
<keyword evidence="6" id="KW-1185">Reference proteome</keyword>
<proteinExistence type="predicted"/>
<evidence type="ECO:0000313" key="6">
    <source>
        <dbReference type="Proteomes" id="UP000510686"/>
    </source>
</evidence>
<evidence type="ECO:0000256" key="2">
    <source>
        <dbReference type="ARBA" id="ARBA00023002"/>
    </source>
</evidence>
<feature type="region of interest" description="Disordered" evidence="3">
    <location>
        <begin position="55"/>
        <end position="90"/>
    </location>
</feature>
<dbReference type="Gene3D" id="3.40.50.80">
    <property type="entry name" value="Nucleotide-binding domain of ferredoxin-NADP reductase (FNR) module"/>
    <property type="match status" value="1"/>
</dbReference>
<dbReference type="EMBL" id="CP058932">
    <property type="protein sequence ID" value="QLI65347.1"/>
    <property type="molecule type" value="Genomic_DNA"/>
</dbReference>
<feature type="region of interest" description="Disordered" evidence="3">
    <location>
        <begin position="226"/>
        <end position="269"/>
    </location>
</feature>